<dbReference type="GO" id="GO:0042500">
    <property type="term" value="F:aspartic endopeptidase activity, intramembrane cleaving"/>
    <property type="evidence" value="ECO:0007669"/>
    <property type="project" value="InterPro"/>
</dbReference>
<dbReference type="GO" id="GO:0005789">
    <property type="term" value="C:endoplasmic reticulum membrane"/>
    <property type="evidence" value="ECO:0007669"/>
    <property type="project" value="UniProtKB-SubCell"/>
</dbReference>
<dbReference type="AlphaFoldDB" id="A0A8T2U1F8"/>
<feature type="compositionally biased region" description="Acidic residues" evidence="6">
    <location>
        <begin position="405"/>
        <end position="417"/>
    </location>
</feature>
<feature type="region of interest" description="Disordered" evidence="6">
    <location>
        <begin position="396"/>
        <end position="419"/>
    </location>
</feature>
<comment type="subcellular location">
    <subcellularLocation>
        <location evidence="1">Endomembrane system</location>
        <topology evidence="1">Multi-pass membrane protein</topology>
    </subcellularLocation>
    <subcellularLocation>
        <location evidence="5">Endoplasmic reticulum membrane</location>
        <topology evidence="5">Multi-pass membrane protein</topology>
    </subcellularLocation>
    <subcellularLocation>
        <location evidence="5">Golgi apparatus membrane</location>
        <topology evidence="5">Multi-pass membrane protein</topology>
    </subcellularLocation>
</comment>
<comment type="similarity">
    <text evidence="5">Belongs to the peptidase A22A family.</text>
</comment>
<dbReference type="InterPro" id="IPR006639">
    <property type="entry name" value="Preselin/SPP"/>
</dbReference>
<evidence type="ECO:0000256" key="3">
    <source>
        <dbReference type="ARBA" id="ARBA00022989"/>
    </source>
</evidence>
<evidence type="ECO:0000313" key="8">
    <source>
        <dbReference type="Proteomes" id="UP000825935"/>
    </source>
</evidence>
<organism evidence="7 8">
    <name type="scientific">Ceratopteris richardii</name>
    <name type="common">Triangle waterfern</name>
    <dbReference type="NCBI Taxonomy" id="49495"/>
    <lineage>
        <taxon>Eukaryota</taxon>
        <taxon>Viridiplantae</taxon>
        <taxon>Streptophyta</taxon>
        <taxon>Embryophyta</taxon>
        <taxon>Tracheophyta</taxon>
        <taxon>Polypodiopsida</taxon>
        <taxon>Polypodiidae</taxon>
        <taxon>Polypodiales</taxon>
        <taxon>Pteridineae</taxon>
        <taxon>Pteridaceae</taxon>
        <taxon>Parkerioideae</taxon>
        <taxon>Ceratopteris</taxon>
    </lineage>
</organism>
<dbReference type="EMBL" id="CM035414">
    <property type="protein sequence ID" value="KAH7429557.1"/>
    <property type="molecule type" value="Genomic_DNA"/>
</dbReference>
<comment type="subunit">
    <text evidence="5">Homodimer.</text>
</comment>
<evidence type="ECO:0000256" key="4">
    <source>
        <dbReference type="ARBA" id="ARBA00023136"/>
    </source>
</evidence>
<keyword evidence="5" id="KW-0645">Protease</keyword>
<accession>A0A8T2U1F8</accession>
<dbReference type="PANTHER" id="PTHR10202:SF13">
    <property type="entry name" value="PRESENILIN HOMOLOG"/>
    <property type="match status" value="1"/>
</dbReference>
<sequence>MGDSILDFLGSEIVGIISPVSICMVLVVLLVKVLEIEVSDTVLTSVASLIYSEDSTDSDWTKFLGALINAGVFVLVVTVVTFLLVLLFYYRCTKCLRIYTALGAFTVLAYMGGSIAVMLIQELELPIDVITASIILYNFAVVGVLSVFFCRVPILVTQGYLVLVGTLVAFWFTSLPEWTTWVLLVAISLYDIIAVLTPGGPLNMLVQLAMTRDEEIPALIYEARPRIASGGRSTHLLRPRAHATRENQESLPMLNGDNAEELQRRIWKRRSTVTNEGNDSGWTFESLYAPLIERKEESRESAASSQIMSIMNSSVQEQEDVDGNTDTVEQSERTLLHQKASIQGLTAANLMDGRVLTDQKGNPGARDNSEVMQQHETLHQQTASMRALSAVNGTDMRMSSNQQENSDEESSIDDDEGIGLGASVWGESCVHLIVESRPEEGHNTYGFPV</sequence>
<dbReference type="OrthoDB" id="20287at2759"/>
<keyword evidence="5" id="KW-0333">Golgi apparatus</keyword>
<dbReference type="GO" id="GO:0070765">
    <property type="term" value="C:gamma-secretase complex"/>
    <property type="evidence" value="ECO:0007669"/>
    <property type="project" value="TreeGrafter"/>
</dbReference>
<evidence type="ECO:0000256" key="1">
    <source>
        <dbReference type="ARBA" id="ARBA00004127"/>
    </source>
</evidence>
<feature type="transmembrane region" description="Helical" evidence="5">
    <location>
        <begin position="63"/>
        <end position="89"/>
    </location>
</feature>
<dbReference type="EC" id="3.4.23.-" evidence="5"/>
<feature type="transmembrane region" description="Helical" evidence="5">
    <location>
        <begin position="127"/>
        <end position="148"/>
    </location>
</feature>
<keyword evidence="2 5" id="KW-0812">Transmembrane</keyword>
<comment type="caution">
    <text evidence="7">The sequence shown here is derived from an EMBL/GenBank/DDBJ whole genome shotgun (WGS) entry which is preliminary data.</text>
</comment>
<dbReference type="GO" id="GO:0000139">
    <property type="term" value="C:Golgi membrane"/>
    <property type="evidence" value="ECO:0007669"/>
    <property type="project" value="UniProtKB-SubCell"/>
</dbReference>
<dbReference type="InterPro" id="IPR001108">
    <property type="entry name" value="Peptidase_A22A"/>
</dbReference>
<keyword evidence="3 5" id="KW-1133">Transmembrane helix</keyword>
<dbReference type="Proteomes" id="UP000825935">
    <property type="component" value="Chromosome 9"/>
</dbReference>
<dbReference type="SMART" id="SM00730">
    <property type="entry name" value="PSN"/>
    <property type="match status" value="1"/>
</dbReference>
<feature type="transmembrane region" description="Helical" evidence="5">
    <location>
        <begin position="155"/>
        <end position="172"/>
    </location>
</feature>
<keyword evidence="5" id="KW-0256">Endoplasmic reticulum</keyword>
<keyword evidence="5" id="KW-0378">Hydrolase</keyword>
<proteinExistence type="inferred from homology"/>
<evidence type="ECO:0000256" key="2">
    <source>
        <dbReference type="ARBA" id="ARBA00022692"/>
    </source>
</evidence>
<keyword evidence="8" id="KW-1185">Reference proteome</keyword>
<gene>
    <name evidence="7" type="ORF">KP509_09G055800</name>
</gene>
<dbReference type="Pfam" id="PF01080">
    <property type="entry name" value="Presenilin"/>
    <property type="match status" value="1"/>
</dbReference>
<comment type="function">
    <text evidence="5">Probable subunit of the gamma-secretase complex, an endoprotease complex that catalyzes the intramembrane cleavage of integral membrane proteins such as Notch receptors.</text>
</comment>
<feature type="transmembrane region" description="Helical" evidence="5">
    <location>
        <begin position="178"/>
        <end position="197"/>
    </location>
</feature>
<dbReference type="GO" id="GO:0016485">
    <property type="term" value="P:protein processing"/>
    <property type="evidence" value="ECO:0007669"/>
    <property type="project" value="InterPro"/>
</dbReference>
<name>A0A8T2U1F8_CERRI</name>
<dbReference type="PRINTS" id="PR01072">
    <property type="entry name" value="PRESENILIN"/>
</dbReference>
<protein>
    <recommendedName>
        <fullName evidence="5">Presenilin</fullName>
        <ecNumber evidence="5">3.4.23.-</ecNumber>
    </recommendedName>
</protein>
<evidence type="ECO:0000313" key="7">
    <source>
        <dbReference type="EMBL" id="KAH7429557.1"/>
    </source>
</evidence>
<reference evidence="7" key="1">
    <citation type="submission" date="2021-08" db="EMBL/GenBank/DDBJ databases">
        <title>WGS assembly of Ceratopteris richardii.</title>
        <authorList>
            <person name="Marchant D.B."/>
            <person name="Chen G."/>
            <person name="Jenkins J."/>
            <person name="Shu S."/>
            <person name="Leebens-Mack J."/>
            <person name="Grimwood J."/>
            <person name="Schmutz J."/>
            <person name="Soltis P."/>
            <person name="Soltis D."/>
            <person name="Chen Z.-H."/>
        </authorList>
    </citation>
    <scope>NUCLEOTIDE SEQUENCE</scope>
    <source>
        <strain evidence="7">Whitten #5841</strain>
        <tissue evidence="7">Leaf</tissue>
    </source>
</reference>
<dbReference type="GO" id="GO:0006509">
    <property type="term" value="P:membrane protein ectodomain proteolysis"/>
    <property type="evidence" value="ECO:0007669"/>
    <property type="project" value="TreeGrafter"/>
</dbReference>
<feature type="transmembrane region" description="Helical" evidence="5">
    <location>
        <begin position="101"/>
        <end position="121"/>
    </location>
</feature>
<dbReference type="GO" id="GO:0007219">
    <property type="term" value="P:Notch signaling pathway"/>
    <property type="evidence" value="ECO:0007669"/>
    <property type="project" value="UniProtKB-KW"/>
</dbReference>
<evidence type="ECO:0000256" key="6">
    <source>
        <dbReference type="SAM" id="MobiDB-lite"/>
    </source>
</evidence>
<feature type="transmembrane region" description="Helical" evidence="5">
    <location>
        <begin position="12"/>
        <end position="34"/>
    </location>
</feature>
<comment type="domain">
    <text evidence="5">The PAL motif is required for normal active site conformation.</text>
</comment>
<keyword evidence="5" id="KW-0914">Notch signaling pathway</keyword>
<dbReference type="PANTHER" id="PTHR10202">
    <property type="entry name" value="PRESENILIN"/>
    <property type="match status" value="1"/>
</dbReference>
<keyword evidence="4 5" id="KW-0472">Membrane</keyword>
<evidence type="ECO:0000256" key="5">
    <source>
        <dbReference type="RuleBase" id="RU361148"/>
    </source>
</evidence>